<dbReference type="InterPro" id="IPR023473">
    <property type="entry name" value="AMMECR1"/>
</dbReference>
<feature type="domain" description="AMMECR1" evidence="1">
    <location>
        <begin position="1"/>
        <end position="188"/>
    </location>
</feature>
<dbReference type="InterPro" id="IPR027623">
    <property type="entry name" value="AmmeMemoSam_A"/>
</dbReference>
<proteinExistence type="predicted"/>
<dbReference type="InterPro" id="IPR036071">
    <property type="entry name" value="AMMECR1_dom_sf"/>
</dbReference>
<evidence type="ECO:0000313" key="2">
    <source>
        <dbReference type="EMBL" id="MFD1263445.1"/>
    </source>
</evidence>
<evidence type="ECO:0000259" key="1">
    <source>
        <dbReference type="PROSITE" id="PS51112"/>
    </source>
</evidence>
<dbReference type="InterPro" id="IPR027485">
    <property type="entry name" value="AMMECR1_N"/>
</dbReference>
<dbReference type="InterPro" id="IPR002733">
    <property type="entry name" value="AMMECR1_domain"/>
</dbReference>
<evidence type="ECO:0000313" key="3">
    <source>
        <dbReference type="Proteomes" id="UP001597158"/>
    </source>
</evidence>
<dbReference type="Pfam" id="PF01871">
    <property type="entry name" value="AMMECR1"/>
    <property type="match status" value="1"/>
</dbReference>
<sequence>MHDTELGPILLRLARTAIAHNLGCGPRPSLPEDERLHERGASFVTLTENGDLRGCIGSLRRSRPLGEDVIANAIAAATQDPRFQPLTGDELDTVCIEVSVLSEPEFIDFADETALLAQLCPHEDGLILFSGCRSATFLPQVWTQLPTPEAFLAALKRKAGLPTDRAVPGLMAARYRVQKWSEATGAHT</sequence>
<dbReference type="Gene3D" id="3.30.700.20">
    <property type="entry name" value="Hypothetical protein ph0010, domain 1"/>
    <property type="match status" value="1"/>
</dbReference>
<dbReference type="NCBIfam" id="TIGR00296">
    <property type="entry name" value="TIGR00296 family protein"/>
    <property type="match status" value="1"/>
</dbReference>
<dbReference type="NCBIfam" id="TIGR04335">
    <property type="entry name" value="AmmeMemoSam_A"/>
    <property type="match status" value="1"/>
</dbReference>
<organism evidence="2 3">
    <name type="scientific">Thauera mechernichensis</name>
    <dbReference type="NCBI Taxonomy" id="82788"/>
    <lineage>
        <taxon>Bacteria</taxon>
        <taxon>Pseudomonadati</taxon>
        <taxon>Pseudomonadota</taxon>
        <taxon>Betaproteobacteria</taxon>
        <taxon>Rhodocyclales</taxon>
        <taxon>Zoogloeaceae</taxon>
        <taxon>Thauera</taxon>
    </lineage>
</organism>
<dbReference type="PANTHER" id="PTHR13016:SF0">
    <property type="entry name" value="AMME SYNDROME CANDIDATE GENE 1 PROTEIN"/>
    <property type="match status" value="1"/>
</dbReference>
<dbReference type="SUPFAM" id="SSF143447">
    <property type="entry name" value="AMMECR1-like"/>
    <property type="match status" value="1"/>
</dbReference>
<comment type="caution">
    <text evidence="2">The sequence shown here is derived from an EMBL/GenBank/DDBJ whole genome shotgun (WGS) entry which is preliminary data.</text>
</comment>
<dbReference type="PROSITE" id="PS51112">
    <property type="entry name" value="AMMECR1"/>
    <property type="match status" value="1"/>
</dbReference>
<dbReference type="Proteomes" id="UP001597158">
    <property type="component" value="Unassembled WGS sequence"/>
</dbReference>
<name>A0ABW3WC80_9RHOO</name>
<dbReference type="PANTHER" id="PTHR13016">
    <property type="entry name" value="AMMECR1 HOMOLOG"/>
    <property type="match status" value="1"/>
</dbReference>
<dbReference type="RefSeq" id="WP_277833163.1">
    <property type="nucleotide sequence ID" value="NZ_JARQZE010000007.1"/>
</dbReference>
<reference evidence="3" key="1">
    <citation type="journal article" date="2019" name="Int. J. Syst. Evol. Microbiol.">
        <title>The Global Catalogue of Microorganisms (GCM) 10K type strain sequencing project: providing services to taxonomists for standard genome sequencing and annotation.</title>
        <authorList>
            <consortium name="The Broad Institute Genomics Platform"/>
            <consortium name="The Broad Institute Genome Sequencing Center for Infectious Disease"/>
            <person name="Wu L."/>
            <person name="Ma J."/>
        </authorList>
    </citation>
    <scope>NUCLEOTIDE SEQUENCE [LARGE SCALE GENOMIC DNA]</scope>
    <source>
        <strain evidence="3">CCUG 48884</strain>
    </source>
</reference>
<keyword evidence="3" id="KW-1185">Reference proteome</keyword>
<gene>
    <name evidence="2" type="primary">amrA</name>
    <name evidence="2" type="ORF">ACFQ4M_07590</name>
</gene>
<dbReference type="EMBL" id="JBHTMC010000013">
    <property type="protein sequence ID" value="MFD1263445.1"/>
    <property type="molecule type" value="Genomic_DNA"/>
</dbReference>
<dbReference type="Gene3D" id="3.30.1490.150">
    <property type="entry name" value="Hypothetical protein ph0010, domain 2"/>
    <property type="match status" value="1"/>
</dbReference>
<accession>A0ABW3WC80</accession>
<protein>
    <submittedName>
        <fullName evidence="2">AmmeMemoRadiSam system protein A</fullName>
    </submittedName>
</protein>